<proteinExistence type="predicted"/>
<dbReference type="AlphaFoldDB" id="A0A0F7TTZ9"/>
<dbReference type="Gene3D" id="2.60.120.620">
    <property type="entry name" value="q2cbj1_9rhob like domain"/>
    <property type="match status" value="1"/>
</dbReference>
<evidence type="ECO:0000313" key="1">
    <source>
        <dbReference type="EMBL" id="CEJ59311.1"/>
    </source>
</evidence>
<reference evidence="2" key="1">
    <citation type="journal article" date="2015" name="Genome Announc.">
        <title>Draft genome sequence of the fungus Penicillium brasilianum MG11.</title>
        <authorList>
            <person name="Horn F."/>
            <person name="Linde J."/>
            <person name="Mattern D.J."/>
            <person name="Walther G."/>
            <person name="Guthke R."/>
            <person name="Brakhage A.A."/>
            <person name="Valiante V."/>
        </authorList>
    </citation>
    <scope>NUCLEOTIDE SEQUENCE [LARGE SCALE GENOMIC DNA]</scope>
    <source>
        <strain evidence="2">MG11</strain>
    </source>
</reference>
<accession>A0A0F7TTZ9</accession>
<evidence type="ECO:0008006" key="3">
    <source>
        <dbReference type="Google" id="ProtNLM"/>
    </source>
</evidence>
<dbReference type="GO" id="GO:0048244">
    <property type="term" value="F:phytanoyl-CoA dioxygenase activity"/>
    <property type="evidence" value="ECO:0007669"/>
    <property type="project" value="InterPro"/>
</dbReference>
<dbReference type="Pfam" id="PF05721">
    <property type="entry name" value="PhyH"/>
    <property type="match status" value="1"/>
</dbReference>
<organism evidence="1 2">
    <name type="scientific">Penicillium brasilianum</name>
    <dbReference type="NCBI Taxonomy" id="104259"/>
    <lineage>
        <taxon>Eukaryota</taxon>
        <taxon>Fungi</taxon>
        <taxon>Dikarya</taxon>
        <taxon>Ascomycota</taxon>
        <taxon>Pezizomycotina</taxon>
        <taxon>Eurotiomycetes</taxon>
        <taxon>Eurotiomycetidae</taxon>
        <taxon>Eurotiales</taxon>
        <taxon>Aspergillaceae</taxon>
        <taxon>Penicillium</taxon>
    </lineage>
</organism>
<dbReference type="EMBL" id="CDHK01000007">
    <property type="protein sequence ID" value="CEJ59311.1"/>
    <property type="molecule type" value="Genomic_DNA"/>
</dbReference>
<name>A0A0F7TTZ9_PENBI</name>
<protein>
    <recommendedName>
        <fullName evidence="3">Phytanoyl-CoA dioxygenase family protein</fullName>
    </recommendedName>
</protein>
<dbReference type="Proteomes" id="UP000042958">
    <property type="component" value="Unassembled WGS sequence"/>
</dbReference>
<dbReference type="GO" id="GO:0001561">
    <property type="term" value="P:fatty acid alpha-oxidation"/>
    <property type="evidence" value="ECO:0007669"/>
    <property type="project" value="InterPro"/>
</dbReference>
<dbReference type="PANTHER" id="PTHR21308:SF8">
    <property type="entry name" value="PHYTANOYL-COA DIOXYGENASE FAMILY PROTEIN (AFU_ORTHOLOGUE AFUA_2G09620)"/>
    <property type="match status" value="1"/>
</dbReference>
<dbReference type="PANTHER" id="PTHR21308">
    <property type="entry name" value="PHYTANOYL-COA ALPHA-HYDROXYLASE"/>
    <property type="match status" value="1"/>
</dbReference>
<dbReference type="SUPFAM" id="SSF51197">
    <property type="entry name" value="Clavaminate synthase-like"/>
    <property type="match status" value="1"/>
</dbReference>
<evidence type="ECO:0000313" key="2">
    <source>
        <dbReference type="Proteomes" id="UP000042958"/>
    </source>
</evidence>
<dbReference type="InterPro" id="IPR047128">
    <property type="entry name" value="PhyH"/>
</dbReference>
<gene>
    <name evidence="1" type="ORF">PMG11_07939</name>
</gene>
<keyword evidence="2" id="KW-1185">Reference proteome</keyword>
<dbReference type="OrthoDB" id="187894at2759"/>
<dbReference type="InterPro" id="IPR008775">
    <property type="entry name" value="Phytyl_CoA_dOase-like"/>
</dbReference>
<dbReference type="STRING" id="104259.A0A0F7TTZ9"/>
<sequence>MAGNVHATIPARLTQESTIQLDEFKQICSRSIDASTYPLACAVDHNIPIYDIPALETRPLTAELISRLQDEWHQVLHSGPGVFVLRGMYTPTRYASILSATNDAFDRIIARERASNTSQGDHFAASGTNDRIWNAFSKHGLEDPSSFADYYANPWLATVSSGWLGPGYRVTAQVNAVHPGGAAQEAHRDYHLGFMDADACARFPAATQLTSQFLTLQGAVAHSDMPLASGPTRFLPFSQTYPPGYMAWRRPEFRAFFQENYVSLPLSLGDGVFFNPALFHAAGANVMDASADGFRRVANLLQISSAFGKPMESVDAITLVERCWDILSARFKSAGQKIADRDLDPGSYGREAREVRALVQALAEGYPFPTNLDRRPPAPGRMAPETEQDVLVTGLERGWTRVDVVGALEKMRLESRA</sequence>